<feature type="compositionally biased region" description="Basic and acidic residues" evidence="1">
    <location>
        <begin position="432"/>
        <end position="442"/>
    </location>
</feature>
<feature type="region of interest" description="Disordered" evidence="1">
    <location>
        <begin position="505"/>
        <end position="558"/>
    </location>
</feature>
<gene>
    <name evidence="2" type="ORF">M404DRAFT_18623</name>
</gene>
<sequence>MSSCDNHRSTQSSRSPQLSPRRSRRESATRDRGELSARQGARPDSEAPRSPSPAAQRSTHTVSSGRKRARSPSVVSSRTSSRERDDHRNKRPRGPFWVCHPQLPFIRHHDSGCMTCNAYALHVSQGMALSEAGLTPAIFNLVDEAARIVRRSPYDDMRRRIAYLEDDLNDRDDEIRHLQDKIDELRRPFPAPTSVEQEAWDFERARVASLGGPDHCILDQPGAGPSTSQTALPAATFVSRGRVQAKPAGSHVSREQPSSQHRWPHHPPMEDVMMTDHAVGFPDVPSDVQMTLDEGAPSVLVQGTMFPEFDGTEWPHRVISLGEGSDGRKDRQCEAQPQAARRPTSPGGQETVRFEGGILGPIALFNTADDIRQLYAKALQEPEDKAPCVRKAQDLITYLNLWKRCKLGSNEVINLALSEWKPPAWSSKKSRERREALKEKGKAVQPQGEEEQAPAVGIPPPTSGPSGGAPALQERIADAPSGSTPASDVGSTPTPALIDRVAVQPHETQQVSEQRPELSSQAQSSMRTQPSHKAKGAKPSGGRSRGIPKLPSNAPPLDSSVEAWREFIDKEQRRPRWGEDSESTLVAMLPGVLGTSSRPDDSDAEADPPSLRNVRGFLLYERLAPVPRNHRARNVWMRELACLLAVRGQYQSLLDWAEVSPVEGASHPWDGEFTASADRASIAAYLAANGVSAYDADDALQWARQAGREYVNGIIANGGENNPQVMAKIEPLRKALTEPCPPSDVGLREWYERQAQAIGCTINQVPPGHTPLWADDQQIVSAFASAAFIYDLPHCPRGGASTVRGNPPTKDSEPEEGEMTDDLFEDEDRLRM</sequence>
<feature type="compositionally biased region" description="Polar residues" evidence="1">
    <location>
        <begin position="506"/>
        <end position="529"/>
    </location>
</feature>
<dbReference type="HOGENOM" id="CLU_017713_1_0_1"/>
<feature type="compositionally biased region" description="Basic and acidic residues" evidence="1">
    <location>
        <begin position="25"/>
        <end position="47"/>
    </location>
</feature>
<evidence type="ECO:0000313" key="3">
    <source>
        <dbReference type="Proteomes" id="UP000054217"/>
    </source>
</evidence>
<feature type="region of interest" description="Disordered" evidence="1">
    <location>
        <begin position="322"/>
        <end position="350"/>
    </location>
</feature>
<name>A0A0C3PW67_PISTI</name>
<feature type="compositionally biased region" description="Acidic residues" evidence="1">
    <location>
        <begin position="813"/>
        <end position="832"/>
    </location>
</feature>
<dbReference type="AlphaFoldDB" id="A0A0C3PW67"/>
<evidence type="ECO:0000313" key="2">
    <source>
        <dbReference type="EMBL" id="KIO13139.1"/>
    </source>
</evidence>
<dbReference type="EMBL" id="KN831946">
    <property type="protein sequence ID" value="KIO13139.1"/>
    <property type="molecule type" value="Genomic_DNA"/>
</dbReference>
<keyword evidence="3" id="KW-1185">Reference proteome</keyword>
<feature type="region of interest" description="Disordered" evidence="1">
    <location>
        <begin position="797"/>
        <end position="832"/>
    </location>
</feature>
<dbReference type="Proteomes" id="UP000054217">
    <property type="component" value="Unassembled WGS sequence"/>
</dbReference>
<organism evidence="2 3">
    <name type="scientific">Pisolithus tinctorius Marx 270</name>
    <dbReference type="NCBI Taxonomy" id="870435"/>
    <lineage>
        <taxon>Eukaryota</taxon>
        <taxon>Fungi</taxon>
        <taxon>Dikarya</taxon>
        <taxon>Basidiomycota</taxon>
        <taxon>Agaricomycotina</taxon>
        <taxon>Agaricomycetes</taxon>
        <taxon>Agaricomycetidae</taxon>
        <taxon>Boletales</taxon>
        <taxon>Sclerodermatineae</taxon>
        <taxon>Pisolithaceae</taxon>
        <taxon>Pisolithus</taxon>
    </lineage>
</organism>
<protein>
    <submittedName>
        <fullName evidence="2">Uncharacterized protein</fullName>
    </submittedName>
</protein>
<feature type="region of interest" description="Disordered" evidence="1">
    <location>
        <begin position="423"/>
        <end position="473"/>
    </location>
</feature>
<dbReference type="OrthoDB" id="2690208at2759"/>
<feature type="region of interest" description="Disordered" evidence="1">
    <location>
        <begin position="1"/>
        <end position="95"/>
    </location>
</feature>
<feature type="compositionally biased region" description="Polar residues" evidence="1">
    <location>
        <begin position="53"/>
        <end position="64"/>
    </location>
</feature>
<reference evidence="2 3" key="1">
    <citation type="submission" date="2014-04" db="EMBL/GenBank/DDBJ databases">
        <authorList>
            <consortium name="DOE Joint Genome Institute"/>
            <person name="Kuo A."/>
            <person name="Kohler A."/>
            <person name="Costa M.D."/>
            <person name="Nagy L.G."/>
            <person name="Floudas D."/>
            <person name="Copeland A."/>
            <person name="Barry K.W."/>
            <person name="Cichocki N."/>
            <person name="Veneault-Fourrey C."/>
            <person name="LaButti K."/>
            <person name="Lindquist E.A."/>
            <person name="Lipzen A."/>
            <person name="Lundell T."/>
            <person name="Morin E."/>
            <person name="Murat C."/>
            <person name="Sun H."/>
            <person name="Tunlid A."/>
            <person name="Henrissat B."/>
            <person name="Grigoriev I.V."/>
            <person name="Hibbett D.S."/>
            <person name="Martin F."/>
            <person name="Nordberg H.P."/>
            <person name="Cantor M.N."/>
            <person name="Hua S.X."/>
        </authorList>
    </citation>
    <scope>NUCLEOTIDE SEQUENCE [LARGE SCALE GENOMIC DNA]</scope>
    <source>
        <strain evidence="2 3">Marx 270</strain>
    </source>
</reference>
<evidence type="ECO:0000256" key="1">
    <source>
        <dbReference type="SAM" id="MobiDB-lite"/>
    </source>
</evidence>
<dbReference type="InParanoid" id="A0A0C3PW67"/>
<proteinExistence type="predicted"/>
<accession>A0A0C3PW67</accession>
<feature type="compositionally biased region" description="Low complexity" evidence="1">
    <location>
        <begin position="9"/>
        <end position="20"/>
    </location>
</feature>
<reference evidence="3" key="2">
    <citation type="submission" date="2015-01" db="EMBL/GenBank/DDBJ databases">
        <title>Evolutionary Origins and Diversification of the Mycorrhizal Mutualists.</title>
        <authorList>
            <consortium name="DOE Joint Genome Institute"/>
            <consortium name="Mycorrhizal Genomics Consortium"/>
            <person name="Kohler A."/>
            <person name="Kuo A."/>
            <person name="Nagy L.G."/>
            <person name="Floudas D."/>
            <person name="Copeland A."/>
            <person name="Barry K.W."/>
            <person name="Cichocki N."/>
            <person name="Veneault-Fourrey C."/>
            <person name="LaButti K."/>
            <person name="Lindquist E.A."/>
            <person name="Lipzen A."/>
            <person name="Lundell T."/>
            <person name="Morin E."/>
            <person name="Murat C."/>
            <person name="Riley R."/>
            <person name="Ohm R."/>
            <person name="Sun H."/>
            <person name="Tunlid A."/>
            <person name="Henrissat B."/>
            <person name="Grigoriev I.V."/>
            <person name="Hibbett D.S."/>
            <person name="Martin F."/>
        </authorList>
    </citation>
    <scope>NUCLEOTIDE SEQUENCE [LARGE SCALE GENOMIC DNA]</scope>
    <source>
        <strain evidence="3">Marx 270</strain>
    </source>
</reference>